<evidence type="ECO:0000313" key="6">
    <source>
        <dbReference type="Proteomes" id="UP000233766"/>
    </source>
</evidence>
<dbReference type="Pfam" id="PF14257">
    <property type="entry name" value="DUF4349"/>
    <property type="match status" value="1"/>
</dbReference>
<comment type="caution">
    <text evidence="5">The sequence shown here is derived from an EMBL/GenBank/DDBJ whole genome shotgun (WGS) entry which is preliminary data.</text>
</comment>
<dbReference type="InterPro" id="IPR025645">
    <property type="entry name" value="DUF4349"/>
</dbReference>
<proteinExistence type="predicted"/>
<accession>A0A2N3V7W8</accession>
<evidence type="ECO:0000256" key="1">
    <source>
        <dbReference type="SAM" id="MobiDB-lite"/>
    </source>
</evidence>
<keyword evidence="3" id="KW-0732">Signal</keyword>
<protein>
    <submittedName>
        <fullName evidence="5">Uncharacterized protein DUF4349</fullName>
    </submittedName>
</protein>
<evidence type="ECO:0000256" key="2">
    <source>
        <dbReference type="SAM" id="Phobius"/>
    </source>
</evidence>
<reference evidence="5 6" key="1">
    <citation type="submission" date="2017-12" db="EMBL/GenBank/DDBJ databases">
        <title>Sequencing the genomes of 1000 Actinobacteria strains.</title>
        <authorList>
            <person name="Klenk H.-P."/>
        </authorList>
    </citation>
    <scope>NUCLEOTIDE SEQUENCE [LARGE SCALE GENOMIC DNA]</scope>
    <source>
        <strain evidence="5 6">DSM 44489</strain>
    </source>
</reference>
<feature type="signal peptide" evidence="3">
    <location>
        <begin position="1"/>
        <end position="21"/>
    </location>
</feature>
<dbReference type="PROSITE" id="PS51257">
    <property type="entry name" value="PROKAR_LIPOPROTEIN"/>
    <property type="match status" value="1"/>
</dbReference>
<keyword evidence="2" id="KW-0472">Membrane</keyword>
<evidence type="ECO:0000313" key="5">
    <source>
        <dbReference type="EMBL" id="PKV77727.1"/>
    </source>
</evidence>
<gene>
    <name evidence="5" type="ORF">ATK86_2080</name>
</gene>
<feature type="transmembrane region" description="Helical" evidence="2">
    <location>
        <begin position="260"/>
        <end position="278"/>
    </location>
</feature>
<keyword evidence="2" id="KW-0812">Transmembrane</keyword>
<keyword evidence="2" id="KW-1133">Transmembrane helix</keyword>
<feature type="chain" id="PRO_5038554069" evidence="3">
    <location>
        <begin position="22"/>
        <end position="341"/>
    </location>
</feature>
<organism evidence="5 6">
    <name type="scientific">Nocardia fluminea</name>
    <dbReference type="NCBI Taxonomy" id="134984"/>
    <lineage>
        <taxon>Bacteria</taxon>
        <taxon>Bacillati</taxon>
        <taxon>Actinomycetota</taxon>
        <taxon>Actinomycetes</taxon>
        <taxon>Mycobacteriales</taxon>
        <taxon>Nocardiaceae</taxon>
        <taxon>Nocardia</taxon>
    </lineage>
</organism>
<feature type="compositionally biased region" description="Polar residues" evidence="1">
    <location>
        <begin position="55"/>
        <end position="64"/>
    </location>
</feature>
<evidence type="ECO:0000259" key="4">
    <source>
        <dbReference type="Pfam" id="PF14257"/>
    </source>
</evidence>
<dbReference type="Proteomes" id="UP000233766">
    <property type="component" value="Unassembled WGS sequence"/>
</dbReference>
<sequence length="341" mass="35350">MRKLVVVMIALLGLVFLVGCGDDDSEDHAGKASSPTVMGGPAPATVPGFREGAPQQDSPAPTDQSNRKEVITGSVDVTSGDPIAAAATVTEQVRAVDGRIDSRTEQPGTDKRTARAVLTVRVPADKTDAFITGLGGVGTVTRVSTDRDDVTMQWQDLDARIRALQASVDRLKALITGATNTADLIAAEEALSSRQGELDSLTAQKRSLDDQVALSTLTITLSADEKNAPGDPDNFWDGIVSGWHSLIDWLQDAIVFVGKAVPWLGFLAVIGGLLYAALRLLRRRRRTGAPTHAATAPVATAPAAPAAATASGATASSASESASGKENPGAHSAGDDQTEQP</sequence>
<feature type="region of interest" description="Disordered" evidence="1">
    <location>
        <begin position="25"/>
        <end position="68"/>
    </location>
</feature>
<dbReference type="AlphaFoldDB" id="A0A2N3V7W8"/>
<dbReference type="EMBL" id="PJMW01000002">
    <property type="protein sequence ID" value="PKV77727.1"/>
    <property type="molecule type" value="Genomic_DNA"/>
</dbReference>
<evidence type="ECO:0000256" key="3">
    <source>
        <dbReference type="SAM" id="SignalP"/>
    </source>
</evidence>
<name>A0A2N3V7W8_9NOCA</name>
<dbReference type="RefSeq" id="WP_101464328.1">
    <property type="nucleotide sequence ID" value="NZ_PJMW01000002.1"/>
</dbReference>
<keyword evidence="6" id="KW-1185">Reference proteome</keyword>
<feature type="compositionally biased region" description="Low complexity" evidence="1">
    <location>
        <begin position="289"/>
        <end position="324"/>
    </location>
</feature>
<dbReference type="OrthoDB" id="186919at2"/>
<feature type="region of interest" description="Disordered" evidence="1">
    <location>
        <begin position="289"/>
        <end position="341"/>
    </location>
</feature>
<feature type="domain" description="DUF4349" evidence="4">
    <location>
        <begin position="67"/>
        <end position="274"/>
    </location>
</feature>